<feature type="transmembrane region" description="Helical" evidence="1">
    <location>
        <begin position="360"/>
        <end position="382"/>
    </location>
</feature>
<keyword evidence="1" id="KW-1133">Transmembrane helix</keyword>
<feature type="transmembrane region" description="Helical" evidence="1">
    <location>
        <begin position="388"/>
        <end position="407"/>
    </location>
</feature>
<accession>A0A1C7AFU7</accession>
<evidence type="ECO:0000313" key="3">
    <source>
        <dbReference type="Proteomes" id="UP000218899"/>
    </source>
</evidence>
<dbReference type="PANTHER" id="PTHR31303:SF1">
    <property type="entry name" value="CTP-DEPENDENT DIACYLGLYCEROL KINASE 1"/>
    <property type="match status" value="1"/>
</dbReference>
<evidence type="ECO:0000256" key="1">
    <source>
        <dbReference type="SAM" id="Phobius"/>
    </source>
</evidence>
<feature type="transmembrane region" description="Helical" evidence="1">
    <location>
        <begin position="158"/>
        <end position="176"/>
    </location>
</feature>
<feature type="transmembrane region" description="Helical" evidence="1">
    <location>
        <begin position="252"/>
        <end position="271"/>
    </location>
</feature>
<sequence length="443" mass="47227">MPAWAGVGLVLVALGGVLASLQTYQRRCAPPPERVRKLLHVLMGLVTLSFPWLFDAAAPVLVLAGLAVVGLIGLRVFTTLRAGIGAVVHAVDRESLGEIYFPVAVALLFVLAKGDPILFGVPILILTLADALAALIGMRYGQVRYTTGEGEKSAEGSIAFFLVAFLSVHVPLLLFTETGRAETLLIAAILGVLLAQFEAIAWRGLDNLFVPLGAFVLLKVYLTFDVASLGARLVVAAALVAFTLAWRRRTTLNDGGALAAALVGYVCWSVGGWPWLLPPLVVFLSYTLYAVRAPADLARAHDPRVVLSVSAAGLLWLFLAKALAWGELHFVFTLSFAAQLAMAGLADLTEAWPAMRSRRAILLCGVTAWLFLIVPWVVYAGFDSSHVVPGTLALPTIVAAAFALWVLEPTIRGAKGDGWRWARQALIGFAASLLGLFSLQVTA</sequence>
<feature type="transmembrane region" description="Helical" evidence="1">
    <location>
        <begin position="117"/>
        <end position="138"/>
    </location>
</feature>
<feature type="transmembrane region" description="Helical" evidence="1">
    <location>
        <begin position="419"/>
        <end position="439"/>
    </location>
</feature>
<organism evidence="2 3">
    <name type="scientific">Sulfurifustis variabilis</name>
    <dbReference type="NCBI Taxonomy" id="1675686"/>
    <lineage>
        <taxon>Bacteria</taxon>
        <taxon>Pseudomonadati</taxon>
        <taxon>Pseudomonadota</taxon>
        <taxon>Gammaproteobacteria</taxon>
        <taxon>Acidiferrobacterales</taxon>
        <taxon>Acidiferrobacteraceae</taxon>
        <taxon>Sulfurifustis</taxon>
    </lineage>
</organism>
<proteinExistence type="predicted"/>
<keyword evidence="1" id="KW-0812">Transmembrane</keyword>
<dbReference type="OrthoDB" id="7062440at2"/>
<dbReference type="GO" id="GO:0004143">
    <property type="term" value="F:ATP-dependent diacylglycerol kinase activity"/>
    <property type="evidence" value="ECO:0007669"/>
    <property type="project" value="InterPro"/>
</dbReference>
<dbReference type="InterPro" id="IPR037997">
    <property type="entry name" value="Dgk1-like"/>
</dbReference>
<dbReference type="RefSeq" id="WP_096462596.1">
    <property type="nucleotide sequence ID" value="NZ_AP014936.1"/>
</dbReference>
<feature type="transmembrane region" description="Helical" evidence="1">
    <location>
        <begin position="183"/>
        <end position="202"/>
    </location>
</feature>
<dbReference type="PANTHER" id="PTHR31303">
    <property type="entry name" value="CTP-DEPENDENT DIACYLGLYCEROL KINASE 1"/>
    <property type="match status" value="1"/>
</dbReference>
<keyword evidence="2" id="KW-0808">Transferase</keyword>
<dbReference type="KEGG" id="sva:SVA_3746"/>
<dbReference type="EMBL" id="AP014936">
    <property type="protein sequence ID" value="BAU50280.1"/>
    <property type="molecule type" value="Genomic_DNA"/>
</dbReference>
<dbReference type="AlphaFoldDB" id="A0A1C7AFU7"/>
<feature type="transmembrane region" description="Helical" evidence="1">
    <location>
        <begin position="222"/>
        <end position="245"/>
    </location>
</feature>
<name>A0A1C7AFU7_9GAMM</name>
<dbReference type="GO" id="GO:0016779">
    <property type="term" value="F:nucleotidyltransferase activity"/>
    <property type="evidence" value="ECO:0007669"/>
    <property type="project" value="UniProtKB-KW"/>
</dbReference>
<feature type="transmembrane region" description="Helical" evidence="1">
    <location>
        <begin position="61"/>
        <end position="84"/>
    </location>
</feature>
<keyword evidence="1" id="KW-0472">Membrane</keyword>
<keyword evidence="2" id="KW-0548">Nucleotidyltransferase</keyword>
<keyword evidence="3" id="KW-1185">Reference proteome</keyword>
<evidence type="ECO:0000313" key="2">
    <source>
        <dbReference type="EMBL" id="BAU50280.1"/>
    </source>
</evidence>
<dbReference type="Proteomes" id="UP000218899">
    <property type="component" value="Chromosome"/>
</dbReference>
<reference evidence="2 3" key="1">
    <citation type="submission" date="2015-08" db="EMBL/GenBank/DDBJ databases">
        <title>Complete genome sequence of Sulfurifustis variabilis.</title>
        <authorList>
            <person name="Miura A."/>
            <person name="Kojima H."/>
            <person name="Fukui M."/>
        </authorList>
    </citation>
    <scope>NUCLEOTIDE SEQUENCE [LARGE SCALE GENOMIC DNA]</scope>
    <source>
        <strain evidence="3">skN76</strain>
    </source>
</reference>
<protein>
    <submittedName>
        <fullName evidence="2">Phosphatidate cytidylyltransferase</fullName>
    </submittedName>
</protein>
<feature type="transmembrane region" description="Helical" evidence="1">
    <location>
        <begin position="330"/>
        <end position="348"/>
    </location>
</feature>
<gene>
    <name evidence="2" type="ORF">SVA_3746</name>
</gene>